<reference evidence="2" key="1">
    <citation type="submission" date="2016-03" db="EMBL/GenBank/DDBJ databases">
        <authorList>
            <person name="Guldener U."/>
        </authorList>
    </citation>
    <scope>NUCLEOTIDE SEQUENCE [LARGE SCALE GENOMIC DNA]</scope>
    <source>
        <strain evidence="2">04CH-RAC-A.6.1</strain>
    </source>
</reference>
<protein>
    <submittedName>
        <fullName evidence="1">Uncharacterized protein</fullName>
    </submittedName>
</protein>
<evidence type="ECO:0000313" key="1">
    <source>
        <dbReference type="EMBL" id="CZT00329.1"/>
    </source>
</evidence>
<organism evidence="1 2">
    <name type="scientific">Rhynchosporium agropyri</name>
    <dbReference type="NCBI Taxonomy" id="914238"/>
    <lineage>
        <taxon>Eukaryota</taxon>
        <taxon>Fungi</taxon>
        <taxon>Dikarya</taxon>
        <taxon>Ascomycota</taxon>
        <taxon>Pezizomycotina</taxon>
        <taxon>Leotiomycetes</taxon>
        <taxon>Helotiales</taxon>
        <taxon>Ploettnerulaceae</taxon>
        <taxon>Rhynchosporium</taxon>
    </lineage>
</organism>
<accession>A0A1E1KQN3</accession>
<evidence type="ECO:0000313" key="2">
    <source>
        <dbReference type="Proteomes" id="UP000178912"/>
    </source>
</evidence>
<dbReference type="AlphaFoldDB" id="A0A1E1KQN3"/>
<proteinExistence type="predicted"/>
<dbReference type="EMBL" id="FJUX01000044">
    <property type="protein sequence ID" value="CZT00329.1"/>
    <property type="molecule type" value="Genomic_DNA"/>
</dbReference>
<gene>
    <name evidence="1" type="ORF">RAG0_08404</name>
</gene>
<sequence length="173" mass="19092">MSFVYEKAPEVFCCSNTVPLQNDPAKDERMRKNFLIDTLKAFLYSANHHCDTYAVLLGEADLKTKRFGFIIKVTSTKLPHANPDLGFFANPGAGASSSDKVANEEVRFYVSVLVVDKARWLSLELEDGDGFKERLTKTVIGVNIVCGAHSSAYNVEMWEDKSSTGPLVFVSSG</sequence>
<name>A0A1E1KQN3_9HELO</name>
<dbReference type="Proteomes" id="UP000178912">
    <property type="component" value="Unassembled WGS sequence"/>
</dbReference>
<keyword evidence="2" id="KW-1185">Reference proteome</keyword>